<dbReference type="AlphaFoldDB" id="A0A6A7AZ24"/>
<sequence>MTFITTVLDGLSTLANLAPYHVISYGTLLGTTLYQTFVMTKVCYQALPMSAFTTLQKRIFPIYFRMQTALLVLTAVTLPPYGPLSFFEKKKDWIPLGFASGLAVLNLFVYGPRTQTTMIERIHQETRDGRKSNDPEISEEMRAKNRAFSRAHAMSIHLNLMAVIATLWYGVRLGSRFNLAEQSP</sequence>
<dbReference type="Pfam" id="PF13664">
    <property type="entry name" value="DUF4149"/>
    <property type="match status" value="1"/>
</dbReference>
<name>A0A6A7AZ24_9PLEO</name>
<accession>A0A6A7AZ24</accession>
<evidence type="ECO:0000313" key="7">
    <source>
        <dbReference type="EMBL" id="KAF2848074.1"/>
    </source>
</evidence>
<feature type="transmembrane region" description="Helical" evidence="5">
    <location>
        <begin position="151"/>
        <end position="171"/>
    </location>
</feature>
<dbReference type="Proteomes" id="UP000799423">
    <property type="component" value="Unassembled WGS sequence"/>
</dbReference>
<keyword evidence="2 5" id="KW-0812">Transmembrane</keyword>
<proteinExistence type="predicted"/>
<dbReference type="PANTHER" id="PTHR23241:SF102">
    <property type="entry name" value="LD23009P"/>
    <property type="match status" value="1"/>
</dbReference>
<feature type="transmembrane region" description="Helical" evidence="5">
    <location>
        <begin position="93"/>
        <end position="111"/>
    </location>
</feature>
<feature type="transmembrane region" description="Helical" evidence="5">
    <location>
        <begin position="60"/>
        <end position="81"/>
    </location>
</feature>
<protein>
    <recommendedName>
        <fullName evidence="6">TMEM205-like domain-containing protein</fullName>
    </recommendedName>
</protein>
<reference evidence="7" key="1">
    <citation type="submission" date="2020-01" db="EMBL/GenBank/DDBJ databases">
        <authorList>
            <consortium name="DOE Joint Genome Institute"/>
            <person name="Haridas S."/>
            <person name="Albert R."/>
            <person name="Binder M."/>
            <person name="Bloem J."/>
            <person name="Labutti K."/>
            <person name="Salamov A."/>
            <person name="Andreopoulos B."/>
            <person name="Baker S.E."/>
            <person name="Barry K."/>
            <person name="Bills G."/>
            <person name="Bluhm B.H."/>
            <person name="Cannon C."/>
            <person name="Castanera R."/>
            <person name="Culley D.E."/>
            <person name="Daum C."/>
            <person name="Ezra D."/>
            <person name="Gonzalez J.B."/>
            <person name="Henrissat B."/>
            <person name="Kuo A."/>
            <person name="Liang C."/>
            <person name="Lipzen A."/>
            <person name="Lutzoni F."/>
            <person name="Magnuson J."/>
            <person name="Mondo S."/>
            <person name="Nolan M."/>
            <person name="Ohm R."/>
            <person name="Pangilinan J."/>
            <person name="Park H.-J."/>
            <person name="Ramirez L."/>
            <person name="Alfaro M."/>
            <person name="Sun H."/>
            <person name="Tritt A."/>
            <person name="Yoshinaga Y."/>
            <person name="Zwiers L.-H."/>
            <person name="Turgeon B.G."/>
            <person name="Goodwin S.B."/>
            <person name="Spatafora J.W."/>
            <person name="Crous P.W."/>
            <person name="Grigoriev I.V."/>
        </authorList>
    </citation>
    <scope>NUCLEOTIDE SEQUENCE</scope>
    <source>
        <strain evidence="7">IPT5</strain>
    </source>
</reference>
<dbReference type="OrthoDB" id="1641132at2759"/>
<comment type="subcellular location">
    <subcellularLocation>
        <location evidence="1">Membrane</location>
    </subcellularLocation>
</comment>
<dbReference type="PANTHER" id="PTHR23241">
    <property type="entry name" value="LATE EMBRYOGENESIS ABUNDANT PLANTS LEA-RELATED"/>
    <property type="match status" value="1"/>
</dbReference>
<keyword evidence="3 5" id="KW-1133">Transmembrane helix</keyword>
<evidence type="ECO:0000256" key="1">
    <source>
        <dbReference type="ARBA" id="ARBA00004370"/>
    </source>
</evidence>
<keyword evidence="8" id="KW-1185">Reference proteome</keyword>
<dbReference type="GO" id="GO:0016020">
    <property type="term" value="C:membrane"/>
    <property type="evidence" value="ECO:0007669"/>
    <property type="project" value="UniProtKB-SubCell"/>
</dbReference>
<gene>
    <name evidence="7" type="ORF">T440DRAFT_470426</name>
</gene>
<evidence type="ECO:0000256" key="5">
    <source>
        <dbReference type="SAM" id="Phobius"/>
    </source>
</evidence>
<evidence type="ECO:0000256" key="4">
    <source>
        <dbReference type="ARBA" id="ARBA00023136"/>
    </source>
</evidence>
<feature type="domain" description="TMEM205-like" evidence="6">
    <location>
        <begin position="24"/>
        <end position="122"/>
    </location>
</feature>
<feature type="transmembrane region" description="Helical" evidence="5">
    <location>
        <begin position="20"/>
        <end position="39"/>
    </location>
</feature>
<dbReference type="EMBL" id="MU006320">
    <property type="protein sequence ID" value="KAF2848074.1"/>
    <property type="molecule type" value="Genomic_DNA"/>
</dbReference>
<organism evidence="7 8">
    <name type="scientific">Plenodomus tracheiphilus IPT5</name>
    <dbReference type="NCBI Taxonomy" id="1408161"/>
    <lineage>
        <taxon>Eukaryota</taxon>
        <taxon>Fungi</taxon>
        <taxon>Dikarya</taxon>
        <taxon>Ascomycota</taxon>
        <taxon>Pezizomycotina</taxon>
        <taxon>Dothideomycetes</taxon>
        <taxon>Pleosporomycetidae</taxon>
        <taxon>Pleosporales</taxon>
        <taxon>Pleosporineae</taxon>
        <taxon>Leptosphaeriaceae</taxon>
        <taxon>Plenodomus</taxon>
    </lineage>
</organism>
<evidence type="ECO:0000259" key="6">
    <source>
        <dbReference type="Pfam" id="PF13664"/>
    </source>
</evidence>
<dbReference type="InterPro" id="IPR025423">
    <property type="entry name" value="TMEM205-like"/>
</dbReference>
<dbReference type="InterPro" id="IPR053009">
    <property type="entry name" value="Xanthocillin_Biosynth-Assoc"/>
</dbReference>
<evidence type="ECO:0000256" key="3">
    <source>
        <dbReference type="ARBA" id="ARBA00022989"/>
    </source>
</evidence>
<evidence type="ECO:0000313" key="8">
    <source>
        <dbReference type="Proteomes" id="UP000799423"/>
    </source>
</evidence>
<keyword evidence="4 5" id="KW-0472">Membrane</keyword>
<evidence type="ECO:0000256" key="2">
    <source>
        <dbReference type="ARBA" id="ARBA00022692"/>
    </source>
</evidence>